<dbReference type="InterPro" id="IPR036397">
    <property type="entry name" value="RNaseH_sf"/>
</dbReference>
<keyword evidence="12" id="KW-0539">Nucleus</keyword>
<dbReference type="GO" id="GO:0046872">
    <property type="term" value="F:metal ion binding"/>
    <property type="evidence" value="ECO:0007669"/>
    <property type="project" value="UniProtKB-KW"/>
</dbReference>
<dbReference type="GeneID" id="103517392"/>
<comment type="subcellular location">
    <subcellularLocation>
        <location evidence="1">Nucleus</location>
    </subcellularLocation>
</comment>
<dbReference type="Gene3D" id="1.10.287.690">
    <property type="entry name" value="Helix hairpin bin"/>
    <property type="match status" value="1"/>
</dbReference>
<feature type="domain" description="DNA-directed DNA polymerase family B multifunctional" evidence="15">
    <location>
        <begin position="155"/>
        <end position="393"/>
    </location>
</feature>
<evidence type="ECO:0000256" key="9">
    <source>
        <dbReference type="ARBA" id="ARBA00022839"/>
    </source>
</evidence>
<evidence type="ECO:0000256" key="6">
    <source>
        <dbReference type="ARBA" id="ARBA00022722"/>
    </source>
</evidence>
<dbReference type="SUPFAM" id="SSF53098">
    <property type="entry name" value="Ribonuclease H-like"/>
    <property type="match status" value="1"/>
</dbReference>
<sequence>MDCKGLETVRRDNSPLVANMINTCLQKLLINRDPDGAVTYAKQTISDLLCNKIDISQLVITKELAKTDYAAKQAHVELANKMKKRDAGTAPKLGDRVPYVIIQAGKGGHTAGTPQTRRRLAVYCLKDAYLPLRLLDKLMCLVNYMEMARVTGVSLGCLLTRGQQIKVMSQLLRKTRQKNFIIPTYHGGQGEDQFEGATVIEPKKGYYADPIATLDFSSLYPSIMMAHNLCYTTLLTPQTITKLELTPDQYSKTPCGNFFLKSSLRKGLLPEILENLLSARKQAKNDLKKETDEFKKKVLDGRQLALKISANSVYGFTGAQVGKLPCLEISSSVTAYGRTMIEQTKQEVEHKYCIANGYEHDAVVIYGDTDSVMVKFGTKELKEAMALGTRQKQFFKRFH</sequence>
<organism evidence="16 17">
    <name type="scientific">Diaphorina citri</name>
    <name type="common">Asian citrus psyllid</name>
    <dbReference type="NCBI Taxonomy" id="121845"/>
    <lineage>
        <taxon>Eukaryota</taxon>
        <taxon>Metazoa</taxon>
        <taxon>Ecdysozoa</taxon>
        <taxon>Arthropoda</taxon>
        <taxon>Hexapoda</taxon>
        <taxon>Insecta</taxon>
        <taxon>Pterygota</taxon>
        <taxon>Neoptera</taxon>
        <taxon>Paraneoptera</taxon>
        <taxon>Hemiptera</taxon>
        <taxon>Sternorrhyncha</taxon>
        <taxon>Psylloidea</taxon>
        <taxon>Psyllidae</taxon>
        <taxon>Diaphorininae</taxon>
        <taxon>Diaphorina</taxon>
    </lineage>
</organism>
<gene>
    <name evidence="17" type="primary">LOC103517392</name>
</gene>
<dbReference type="Gene3D" id="1.10.132.60">
    <property type="entry name" value="DNA polymerase family B, C-terminal domain"/>
    <property type="match status" value="1"/>
</dbReference>
<feature type="domain" description="DNA-directed DNA polymerase family B multifunctional" evidence="15">
    <location>
        <begin position="1"/>
        <end position="111"/>
    </location>
</feature>
<comment type="similarity">
    <text evidence="2 14">Belongs to the DNA polymerase type-B family.</text>
</comment>
<evidence type="ECO:0000313" key="16">
    <source>
        <dbReference type="Proteomes" id="UP000079169"/>
    </source>
</evidence>
<dbReference type="InterPro" id="IPR023211">
    <property type="entry name" value="DNA_pol_palm_dom_sf"/>
</dbReference>
<evidence type="ECO:0000256" key="13">
    <source>
        <dbReference type="ARBA" id="ARBA00049244"/>
    </source>
</evidence>
<accession>A0A1S4EL72</accession>
<keyword evidence="6" id="KW-0540">Nuclease</keyword>
<evidence type="ECO:0000256" key="3">
    <source>
        <dbReference type="ARBA" id="ARBA00022679"/>
    </source>
</evidence>
<dbReference type="Pfam" id="PF00136">
    <property type="entry name" value="DNA_pol_B"/>
    <property type="match status" value="2"/>
</dbReference>
<proteinExistence type="inferred from homology"/>
<dbReference type="PROSITE" id="PS00116">
    <property type="entry name" value="DNA_POLYMERASE_B"/>
    <property type="match status" value="1"/>
</dbReference>
<evidence type="ECO:0000256" key="11">
    <source>
        <dbReference type="ARBA" id="ARBA00023125"/>
    </source>
</evidence>
<dbReference type="GO" id="GO:0003677">
    <property type="term" value="F:DNA binding"/>
    <property type="evidence" value="ECO:0007669"/>
    <property type="project" value="UniProtKB-KW"/>
</dbReference>
<dbReference type="STRING" id="121845.A0A1S4EL72"/>
<dbReference type="SUPFAM" id="SSF56672">
    <property type="entry name" value="DNA/RNA polymerases"/>
    <property type="match status" value="2"/>
</dbReference>
<dbReference type="Gene3D" id="3.90.1600.10">
    <property type="entry name" value="Palm domain of DNA polymerase"/>
    <property type="match status" value="1"/>
</dbReference>
<dbReference type="Gene3D" id="3.30.420.10">
    <property type="entry name" value="Ribonuclease H-like superfamily/Ribonuclease H"/>
    <property type="match status" value="1"/>
</dbReference>
<dbReference type="GO" id="GO:0045004">
    <property type="term" value="P:DNA replication proofreading"/>
    <property type="evidence" value="ECO:0007669"/>
    <property type="project" value="TreeGrafter"/>
</dbReference>
<dbReference type="GO" id="GO:0043625">
    <property type="term" value="C:delta DNA polymerase complex"/>
    <property type="evidence" value="ECO:0007669"/>
    <property type="project" value="TreeGrafter"/>
</dbReference>
<reference evidence="17" key="1">
    <citation type="submission" date="2025-08" db="UniProtKB">
        <authorList>
            <consortium name="RefSeq"/>
        </authorList>
    </citation>
    <scope>IDENTIFICATION</scope>
</reference>
<dbReference type="InterPro" id="IPR042087">
    <property type="entry name" value="DNA_pol_B_thumb"/>
</dbReference>
<evidence type="ECO:0000256" key="7">
    <source>
        <dbReference type="ARBA" id="ARBA00022723"/>
    </source>
</evidence>
<dbReference type="GO" id="GO:0006287">
    <property type="term" value="P:base-excision repair, gap-filling"/>
    <property type="evidence" value="ECO:0007669"/>
    <property type="project" value="TreeGrafter"/>
</dbReference>
<evidence type="ECO:0000313" key="17">
    <source>
        <dbReference type="RefSeq" id="XP_017302923.1"/>
    </source>
</evidence>
<dbReference type="AlphaFoldDB" id="A0A1S4EL72"/>
<dbReference type="EC" id="2.7.7.7" evidence="14"/>
<keyword evidence="9" id="KW-0269">Exonuclease</keyword>
<dbReference type="InterPro" id="IPR006172">
    <property type="entry name" value="DNA-dir_DNA_pol_B"/>
</dbReference>
<keyword evidence="7" id="KW-0479">Metal-binding</keyword>
<protein>
    <recommendedName>
        <fullName evidence="14">DNA polymerase</fullName>
        <ecNumber evidence="14">2.7.7.7</ecNumber>
    </recommendedName>
</protein>
<keyword evidence="11 14" id="KW-0238">DNA-binding</keyword>
<evidence type="ECO:0000256" key="8">
    <source>
        <dbReference type="ARBA" id="ARBA00022801"/>
    </source>
</evidence>
<dbReference type="RefSeq" id="XP_017302923.1">
    <property type="nucleotide sequence ID" value="XM_017447434.1"/>
</dbReference>
<dbReference type="InterPro" id="IPR017964">
    <property type="entry name" value="DNA-dir_DNA_pol_B_CS"/>
</dbReference>
<evidence type="ECO:0000256" key="4">
    <source>
        <dbReference type="ARBA" id="ARBA00022695"/>
    </source>
</evidence>
<keyword evidence="3 14" id="KW-0808">Transferase</keyword>
<evidence type="ECO:0000256" key="2">
    <source>
        <dbReference type="ARBA" id="ARBA00005755"/>
    </source>
</evidence>
<keyword evidence="16" id="KW-1185">Reference proteome</keyword>
<evidence type="ECO:0000256" key="12">
    <source>
        <dbReference type="ARBA" id="ARBA00023242"/>
    </source>
</evidence>
<dbReference type="FunFam" id="1.10.287.690:FF:000001">
    <property type="entry name" value="DNA polymerase"/>
    <property type="match status" value="1"/>
</dbReference>
<evidence type="ECO:0000259" key="15">
    <source>
        <dbReference type="Pfam" id="PF00136"/>
    </source>
</evidence>
<dbReference type="InterPro" id="IPR006134">
    <property type="entry name" value="DNA-dir_DNA_pol_B_multi_dom"/>
</dbReference>
<dbReference type="GO" id="GO:0006297">
    <property type="term" value="P:nucleotide-excision repair, DNA gap filling"/>
    <property type="evidence" value="ECO:0007669"/>
    <property type="project" value="TreeGrafter"/>
</dbReference>
<dbReference type="PRINTS" id="PR00106">
    <property type="entry name" value="DNAPOLB"/>
</dbReference>
<dbReference type="InterPro" id="IPR043502">
    <property type="entry name" value="DNA/RNA_pol_sf"/>
</dbReference>
<comment type="catalytic activity">
    <reaction evidence="13 14">
        <text>DNA(n) + a 2'-deoxyribonucleoside 5'-triphosphate = DNA(n+1) + diphosphate</text>
        <dbReference type="Rhea" id="RHEA:22508"/>
        <dbReference type="Rhea" id="RHEA-COMP:17339"/>
        <dbReference type="Rhea" id="RHEA-COMP:17340"/>
        <dbReference type="ChEBI" id="CHEBI:33019"/>
        <dbReference type="ChEBI" id="CHEBI:61560"/>
        <dbReference type="ChEBI" id="CHEBI:173112"/>
        <dbReference type="EC" id="2.7.7.7"/>
    </reaction>
</comment>
<dbReference type="KEGG" id="dci:103517392"/>
<keyword evidence="10 14" id="KW-0239">DNA-directed DNA polymerase</keyword>
<dbReference type="Proteomes" id="UP000079169">
    <property type="component" value="Unplaced"/>
</dbReference>
<dbReference type="SMART" id="SM00486">
    <property type="entry name" value="POLBc"/>
    <property type="match status" value="1"/>
</dbReference>
<dbReference type="PANTHER" id="PTHR10322:SF23">
    <property type="entry name" value="DNA POLYMERASE DELTA CATALYTIC SUBUNIT"/>
    <property type="match status" value="1"/>
</dbReference>
<name>A0A1S4EL72_DIACI</name>
<dbReference type="PaxDb" id="121845-A0A1S4EL72"/>
<dbReference type="InterPro" id="IPR050240">
    <property type="entry name" value="DNA_pol_type-B"/>
</dbReference>
<dbReference type="GO" id="GO:0008296">
    <property type="term" value="F:3'-5'-DNA exonuclease activity"/>
    <property type="evidence" value="ECO:0007669"/>
    <property type="project" value="TreeGrafter"/>
</dbReference>
<keyword evidence="5 14" id="KW-0235">DNA replication</keyword>
<evidence type="ECO:0000256" key="5">
    <source>
        <dbReference type="ARBA" id="ARBA00022705"/>
    </source>
</evidence>
<keyword evidence="8" id="KW-0378">Hydrolase</keyword>
<dbReference type="GO" id="GO:0000166">
    <property type="term" value="F:nucleotide binding"/>
    <property type="evidence" value="ECO:0007669"/>
    <property type="project" value="InterPro"/>
</dbReference>
<evidence type="ECO:0000256" key="1">
    <source>
        <dbReference type="ARBA" id="ARBA00004123"/>
    </source>
</evidence>
<keyword evidence="4 14" id="KW-0548">Nucleotidyltransferase</keyword>
<dbReference type="InterPro" id="IPR012337">
    <property type="entry name" value="RNaseH-like_sf"/>
</dbReference>
<evidence type="ECO:0000256" key="10">
    <source>
        <dbReference type="ARBA" id="ARBA00022932"/>
    </source>
</evidence>
<evidence type="ECO:0000256" key="14">
    <source>
        <dbReference type="RuleBase" id="RU000442"/>
    </source>
</evidence>
<dbReference type="PANTHER" id="PTHR10322">
    <property type="entry name" value="DNA POLYMERASE CATALYTIC SUBUNIT"/>
    <property type="match status" value="1"/>
</dbReference>
<dbReference type="GO" id="GO:0003887">
    <property type="term" value="F:DNA-directed DNA polymerase activity"/>
    <property type="evidence" value="ECO:0007669"/>
    <property type="project" value="UniProtKB-KW"/>
</dbReference>